<evidence type="ECO:0000313" key="2">
    <source>
        <dbReference type="Proteomes" id="UP000595053"/>
    </source>
</evidence>
<proteinExistence type="predicted"/>
<accession>A0A7M1QTI3</accession>
<organism evidence="1 2">
    <name type="scientific">Trueperella pecoris</name>
    <dbReference type="NCBI Taxonomy" id="2733571"/>
    <lineage>
        <taxon>Bacteria</taxon>
        <taxon>Bacillati</taxon>
        <taxon>Actinomycetota</taxon>
        <taxon>Actinomycetes</taxon>
        <taxon>Actinomycetales</taxon>
        <taxon>Actinomycetaceae</taxon>
        <taxon>Trueperella</taxon>
    </lineage>
</organism>
<reference evidence="1 2" key="1">
    <citation type="submission" date="2020-10" db="EMBL/GenBank/DDBJ databases">
        <title>Trueperella pecoris sp. nov. isolated from bovine and porcine specimens.</title>
        <authorList>
            <person name="Schoenecker L."/>
            <person name="Schnydrig P."/>
            <person name="Brodard I."/>
            <person name="Thomann A."/>
            <person name="Hemphill A."/>
            <person name="Rodriguez-Campos S."/>
            <person name="Perreten V."/>
            <person name="Jores J."/>
            <person name="Kittl S."/>
        </authorList>
    </citation>
    <scope>NUCLEOTIDE SEQUENCE [LARGE SCALE GENOMIC DNA]</scope>
    <source>
        <strain evidence="1 2">15A0121</strain>
    </source>
</reference>
<keyword evidence="2" id="KW-1185">Reference proteome</keyword>
<dbReference type="Proteomes" id="UP000595053">
    <property type="component" value="Chromosome"/>
</dbReference>
<sequence length="341" mass="38393">MHTTFGTWTSLFGTSIDDLNLDPYGDLNLTDEQRQEMNRTARTTYMEFVEDLLGKAYPEAEFMIDRFDGDVLCLREASIDTESPEWEDLAHEVQMGPDFDDLLDEYIALADENGDDVDDEEEDDEDLYSVEALAPSHQKHYARLITDQDFTFLASLHPERALHKSGELVDDLSSHDARLAFIARVGYGLFFRALKATWEAENEKTERKALAAIFLEAHTEAHEKYTAEQEAIRTGQVMTAPVFRALTHGLGLSDEQIAKALRVNARTVRHWRAGTAPIPAGVTTEMWGLWEHLLGRAYAAIGDTALDQPVILDAETPQALILAVATLHGRVVVRPEPPRYY</sequence>
<evidence type="ECO:0000313" key="1">
    <source>
        <dbReference type="EMBL" id="QOR45452.1"/>
    </source>
</evidence>
<dbReference type="InterPro" id="IPR010982">
    <property type="entry name" value="Lambda_DNA-bd_dom_sf"/>
</dbReference>
<dbReference type="RefSeq" id="WP_197551024.1">
    <property type="nucleotide sequence ID" value="NZ_CP063213.1"/>
</dbReference>
<dbReference type="AlphaFoldDB" id="A0A7M1QTI3"/>
<gene>
    <name evidence="1" type="ORF">INS88_09365</name>
</gene>
<name>A0A7M1QTI3_9ACTO</name>
<dbReference type="GO" id="GO:0003677">
    <property type="term" value="F:DNA binding"/>
    <property type="evidence" value="ECO:0007669"/>
    <property type="project" value="InterPro"/>
</dbReference>
<protein>
    <submittedName>
        <fullName evidence="1">Uncharacterized protein</fullName>
    </submittedName>
</protein>
<dbReference type="EMBL" id="CP063213">
    <property type="protein sequence ID" value="QOR45452.1"/>
    <property type="molecule type" value="Genomic_DNA"/>
</dbReference>
<dbReference type="Gene3D" id="1.10.260.40">
    <property type="entry name" value="lambda repressor-like DNA-binding domains"/>
    <property type="match status" value="1"/>
</dbReference>